<gene>
    <name evidence="1" type="ordered locus">plu0290</name>
</gene>
<organism evidence="1 2">
    <name type="scientific">Photorhabdus laumondii subsp. laumondii (strain DSM 15139 / CIP 105565 / TT01)</name>
    <name type="common">Photorhabdus luminescens subsp. laumondii</name>
    <dbReference type="NCBI Taxonomy" id="243265"/>
    <lineage>
        <taxon>Bacteria</taxon>
        <taxon>Pseudomonadati</taxon>
        <taxon>Pseudomonadota</taxon>
        <taxon>Gammaproteobacteria</taxon>
        <taxon>Enterobacterales</taxon>
        <taxon>Morganellaceae</taxon>
        <taxon>Photorhabdus</taxon>
    </lineage>
</organism>
<accession>Q7N9N0</accession>
<dbReference type="HOGENOM" id="CLU_3294004_0_0_6"/>
<name>Q7N9N0_PHOLL</name>
<proteinExistence type="predicted"/>
<evidence type="ECO:0000313" key="1">
    <source>
        <dbReference type="EMBL" id="CAE12585.1"/>
    </source>
</evidence>
<dbReference type="Proteomes" id="UP000002514">
    <property type="component" value="Chromosome"/>
</dbReference>
<dbReference type="AlphaFoldDB" id="Q7N9N0"/>
<reference evidence="2" key="1">
    <citation type="journal article" date="2003" name="Nat. Biotechnol.">
        <title>The genome sequence of the entomopathogenic bacterium Photorhabdus luminescens.</title>
        <authorList>
            <person name="Duchaud E."/>
            <person name="Rusniok C."/>
            <person name="Frangeul L."/>
            <person name="Buchrieser C."/>
            <person name="Givaudan A."/>
            <person name="Taourit S."/>
            <person name="Bocs S."/>
            <person name="Boursaux-Eude C."/>
            <person name="Chandler M."/>
            <person name="Charles J.-F."/>
            <person name="Dassa E."/>
            <person name="Derose R."/>
            <person name="Derzelle S."/>
            <person name="Freyssinet G."/>
            <person name="Gaudriault S."/>
            <person name="Medigue C."/>
            <person name="Lanois A."/>
            <person name="Powell K."/>
            <person name="Siguier P."/>
            <person name="Vincent R."/>
            <person name="Wingate V."/>
            <person name="Zouine M."/>
            <person name="Glaser P."/>
            <person name="Boemare N."/>
            <person name="Danchin A."/>
            <person name="Kunst F."/>
        </authorList>
    </citation>
    <scope>NUCLEOTIDE SEQUENCE [LARGE SCALE GENOMIC DNA]</scope>
    <source>
        <strain evidence="2">DSM 15139 / CIP 105565 / TT01</strain>
    </source>
</reference>
<evidence type="ECO:0000313" key="2">
    <source>
        <dbReference type="Proteomes" id="UP000002514"/>
    </source>
</evidence>
<dbReference type="KEGG" id="plu:plu0290"/>
<dbReference type="EMBL" id="BX571859">
    <property type="protein sequence ID" value="CAE12585.1"/>
    <property type="molecule type" value="Genomic_DNA"/>
</dbReference>
<protein>
    <submittedName>
        <fullName evidence="1">Photorhabdus luminescens subsp. laumondii TTO1 complete genome segment 1/17</fullName>
    </submittedName>
</protein>
<sequence>MRLLMANARVHYALMRLAADMPNCLFSLRIIGSVRSTTNT</sequence>
<keyword evidence="2" id="KW-1185">Reference proteome</keyword>